<dbReference type="InterPro" id="IPR011545">
    <property type="entry name" value="DEAD/DEAH_box_helicase_dom"/>
</dbReference>
<comment type="similarity">
    <text evidence="1">Belongs to the helicase family. RecQ subfamily.</text>
</comment>
<organism evidence="7 8">
    <name type="scientific">Dendrothele bispora (strain CBS 962.96)</name>
    <dbReference type="NCBI Taxonomy" id="1314807"/>
    <lineage>
        <taxon>Eukaryota</taxon>
        <taxon>Fungi</taxon>
        <taxon>Dikarya</taxon>
        <taxon>Basidiomycota</taxon>
        <taxon>Agaricomycotina</taxon>
        <taxon>Agaricomycetes</taxon>
        <taxon>Agaricomycetidae</taxon>
        <taxon>Agaricales</taxon>
        <taxon>Agaricales incertae sedis</taxon>
        <taxon>Dendrothele</taxon>
    </lineage>
</organism>
<dbReference type="GO" id="GO:0005737">
    <property type="term" value="C:cytoplasm"/>
    <property type="evidence" value="ECO:0007669"/>
    <property type="project" value="TreeGrafter"/>
</dbReference>
<dbReference type="GO" id="GO:0043138">
    <property type="term" value="F:3'-5' DNA helicase activity"/>
    <property type="evidence" value="ECO:0007669"/>
    <property type="project" value="UniProtKB-EC"/>
</dbReference>
<evidence type="ECO:0000259" key="6">
    <source>
        <dbReference type="PROSITE" id="PS51192"/>
    </source>
</evidence>
<evidence type="ECO:0000256" key="3">
    <source>
        <dbReference type="ARBA" id="ARBA00023235"/>
    </source>
</evidence>
<protein>
    <recommendedName>
        <fullName evidence="5">DNA 3'-5' helicase</fullName>
        <ecNumber evidence="5">5.6.2.4</ecNumber>
    </recommendedName>
</protein>
<dbReference type="InterPro" id="IPR014001">
    <property type="entry name" value="Helicase_ATP-bd"/>
</dbReference>
<name>A0A4S8MG34_DENBC</name>
<evidence type="ECO:0000256" key="2">
    <source>
        <dbReference type="ARBA" id="ARBA00023125"/>
    </source>
</evidence>
<dbReference type="GO" id="GO:0003677">
    <property type="term" value="F:DNA binding"/>
    <property type="evidence" value="ECO:0007669"/>
    <property type="project" value="UniProtKB-KW"/>
</dbReference>
<dbReference type="Gene3D" id="3.40.50.300">
    <property type="entry name" value="P-loop containing nucleotide triphosphate hydrolases"/>
    <property type="match status" value="2"/>
</dbReference>
<dbReference type="Pfam" id="PF00270">
    <property type="entry name" value="DEAD"/>
    <property type="match status" value="1"/>
</dbReference>
<dbReference type="EC" id="5.6.2.4" evidence="5"/>
<sequence length="508" mass="57645">MVPPVNFRSNEGRQALETIIKKRIPQWTSGLRDFQQDSIPIILDNQDLFAITATGNGKSALFAVPILVHLEISENMDLYPKFSSPIRKKPVGIVVTPTKGLANNIVDELNIQFGISGFAYTEENISQIRKEHRDIVQELIDCKYQIVCVDPEHLRNPEWMRITDSQPFRSNVIFGCVEEAHVIDEWGLNFRPLFRLVGSFIRGRLPSLLSIFAITATMEPGAPFDSVCSTLGFSGPKFNLIRQSNECPNVEISVKTLSSALGGQEFPELIPYLNQCRKTIIHIRTLELGYRVFLYLFKNAPKSYNRHHRIRIYSSLAPDGYNQRTVELLKHDPQCQIVIATKAFSLGIHAETLLDSISVGTADTQCELDQNGGRVGRIRTQNARRIIFTTSTEIKKAKKFIEESTYMNINYSEAGSTSSKTTLDFAKARFLTETICRVSCANRIYTNPPIDISYLDCIEARRRLPCDLCQRRYHIPSDPRLFPPSHDHNILPSIKDRAGVNETRVRRT</sequence>
<evidence type="ECO:0000256" key="1">
    <source>
        <dbReference type="ARBA" id="ARBA00005446"/>
    </source>
</evidence>
<dbReference type="PANTHER" id="PTHR13710">
    <property type="entry name" value="DNA HELICASE RECQ FAMILY MEMBER"/>
    <property type="match status" value="1"/>
</dbReference>
<dbReference type="PROSITE" id="PS51192">
    <property type="entry name" value="HELICASE_ATP_BIND_1"/>
    <property type="match status" value="1"/>
</dbReference>
<evidence type="ECO:0000256" key="5">
    <source>
        <dbReference type="ARBA" id="ARBA00034808"/>
    </source>
</evidence>
<reference evidence="7 8" key="1">
    <citation type="journal article" date="2019" name="Nat. Ecol. Evol.">
        <title>Megaphylogeny resolves global patterns of mushroom evolution.</title>
        <authorList>
            <person name="Varga T."/>
            <person name="Krizsan K."/>
            <person name="Foldi C."/>
            <person name="Dima B."/>
            <person name="Sanchez-Garcia M."/>
            <person name="Sanchez-Ramirez S."/>
            <person name="Szollosi G.J."/>
            <person name="Szarkandi J.G."/>
            <person name="Papp V."/>
            <person name="Albert L."/>
            <person name="Andreopoulos W."/>
            <person name="Angelini C."/>
            <person name="Antonin V."/>
            <person name="Barry K.W."/>
            <person name="Bougher N.L."/>
            <person name="Buchanan P."/>
            <person name="Buyck B."/>
            <person name="Bense V."/>
            <person name="Catcheside P."/>
            <person name="Chovatia M."/>
            <person name="Cooper J."/>
            <person name="Damon W."/>
            <person name="Desjardin D."/>
            <person name="Finy P."/>
            <person name="Geml J."/>
            <person name="Haridas S."/>
            <person name="Hughes K."/>
            <person name="Justo A."/>
            <person name="Karasinski D."/>
            <person name="Kautmanova I."/>
            <person name="Kiss B."/>
            <person name="Kocsube S."/>
            <person name="Kotiranta H."/>
            <person name="LaButti K.M."/>
            <person name="Lechner B.E."/>
            <person name="Liimatainen K."/>
            <person name="Lipzen A."/>
            <person name="Lukacs Z."/>
            <person name="Mihaltcheva S."/>
            <person name="Morgado L.N."/>
            <person name="Niskanen T."/>
            <person name="Noordeloos M.E."/>
            <person name="Ohm R.A."/>
            <person name="Ortiz-Santana B."/>
            <person name="Ovrebo C."/>
            <person name="Racz N."/>
            <person name="Riley R."/>
            <person name="Savchenko A."/>
            <person name="Shiryaev A."/>
            <person name="Soop K."/>
            <person name="Spirin V."/>
            <person name="Szebenyi C."/>
            <person name="Tomsovsky M."/>
            <person name="Tulloss R.E."/>
            <person name="Uehling J."/>
            <person name="Grigoriev I.V."/>
            <person name="Vagvolgyi C."/>
            <person name="Papp T."/>
            <person name="Martin F.M."/>
            <person name="Miettinen O."/>
            <person name="Hibbett D.S."/>
            <person name="Nagy L.G."/>
        </authorList>
    </citation>
    <scope>NUCLEOTIDE SEQUENCE [LARGE SCALE GENOMIC DNA]</scope>
    <source>
        <strain evidence="7 8">CBS 962.96</strain>
    </source>
</reference>
<keyword evidence="2" id="KW-0238">DNA-binding</keyword>
<keyword evidence="8" id="KW-1185">Reference proteome</keyword>
<keyword evidence="7" id="KW-0378">Hydrolase</keyword>
<dbReference type="InterPro" id="IPR027417">
    <property type="entry name" value="P-loop_NTPase"/>
</dbReference>
<gene>
    <name evidence="7" type="ORF">K435DRAFT_750551</name>
</gene>
<dbReference type="Proteomes" id="UP000297245">
    <property type="component" value="Unassembled WGS sequence"/>
</dbReference>
<dbReference type="GO" id="GO:0009378">
    <property type="term" value="F:four-way junction helicase activity"/>
    <property type="evidence" value="ECO:0007669"/>
    <property type="project" value="TreeGrafter"/>
</dbReference>
<evidence type="ECO:0000256" key="4">
    <source>
        <dbReference type="ARBA" id="ARBA00034617"/>
    </source>
</evidence>
<evidence type="ECO:0000313" key="8">
    <source>
        <dbReference type="Proteomes" id="UP000297245"/>
    </source>
</evidence>
<dbReference type="GO" id="GO:0000724">
    <property type="term" value="P:double-strand break repair via homologous recombination"/>
    <property type="evidence" value="ECO:0007669"/>
    <property type="project" value="TreeGrafter"/>
</dbReference>
<dbReference type="PANTHER" id="PTHR13710:SF105">
    <property type="entry name" value="ATP-DEPENDENT DNA HELICASE Q1"/>
    <property type="match status" value="1"/>
</dbReference>
<dbReference type="SUPFAM" id="SSF52540">
    <property type="entry name" value="P-loop containing nucleoside triphosphate hydrolases"/>
    <property type="match status" value="1"/>
</dbReference>
<dbReference type="SMART" id="SM00487">
    <property type="entry name" value="DEXDc"/>
    <property type="match status" value="1"/>
</dbReference>
<accession>A0A4S8MG34</accession>
<evidence type="ECO:0000313" key="7">
    <source>
        <dbReference type="EMBL" id="THV01139.1"/>
    </source>
</evidence>
<proteinExistence type="inferred from homology"/>
<dbReference type="GO" id="GO:0016787">
    <property type="term" value="F:hydrolase activity"/>
    <property type="evidence" value="ECO:0007669"/>
    <property type="project" value="UniProtKB-KW"/>
</dbReference>
<keyword evidence="3" id="KW-0413">Isomerase</keyword>
<feature type="domain" description="Helicase ATP-binding" evidence="6">
    <location>
        <begin position="39"/>
        <end position="220"/>
    </location>
</feature>
<dbReference type="EMBL" id="ML179094">
    <property type="protein sequence ID" value="THV01139.1"/>
    <property type="molecule type" value="Genomic_DNA"/>
</dbReference>
<dbReference type="OrthoDB" id="3260945at2759"/>
<dbReference type="GO" id="GO:0005524">
    <property type="term" value="F:ATP binding"/>
    <property type="evidence" value="ECO:0007669"/>
    <property type="project" value="InterPro"/>
</dbReference>
<dbReference type="GO" id="GO:0005694">
    <property type="term" value="C:chromosome"/>
    <property type="evidence" value="ECO:0007669"/>
    <property type="project" value="TreeGrafter"/>
</dbReference>
<dbReference type="AlphaFoldDB" id="A0A4S8MG34"/>
<comment type="catalytic activity">
    <reaction evidence="4">
        <text>Couples ATP hydrolysis with the unwinding of duplex DNA by translocating in the 3'-5' direction.</text>
        <dbReference type="EC" id="5.6.2.4"/>
    </reaction>
</comment>